<feature type="region of interest" description="Disordered" evidence="1">
    <location>
        <begin position="408"/>
        <end position="490"/>
    </location>
</feature>
<dbReference type="GeneID" id="40306183"/>
<feature type="compositionally biased region" description="Low complexity" evidence="1">
    <location>
        <begin position="744"/>
        <end position="755"/>
    </location>
</feature>
<feature type="compositionally biased region" description="Polar residues" evidence="1">
    <location>
        <begin position="423"/>
        <end position="432"/>
    </location>
</feature>
<feature type="compositionally biased region" description="Polar residues" evidence="1">
    <location>
        <begin position="1118"/>
        <end position="1142"/>
    </location>
</feature>
<accession>A0A2A9MLD1</accession>
<feature type="compositionally biased region" description="Low complexity" evidence="1">
    <location>
        <begin position="544"/>
        <end position="567"/>
    </location>
</feature>
<dbReference type="OrthoDB" id="10319386at2759"/>
<evidence type="ECO:0000256" key="1">
    <source>
        <dbReference type="SAM" id="MobiDB-lite"/>
    </source>
</evidence>
<proteinExistence type="predicted"/>
<protein>
    <submittedName>
        <fullName evidence="2">Uncharacterized protein</fullName>
    </submittedName>
</protein>
<feature type="region of interest" description="Disordered" evidence="1">
    <location>
        <begin position="638"/>
        <end position="840"/>
    </location>
</feature>
<feature type="region of interest" description="Disordered" evidence="1">
    <location>
        <begin position="532"/>
        <end position="567"/>
    </location>
</feature>
<feature type="compositionally biased region" description="Acidic residues" evidence="1">
    <location>
        <begin position="815"/>
        <end position="825"/>
    </location>
</feature>
<feature type="region of interest" description="Disordered" evidence="1">
    <location>
        <begin position="1112"/>
        <end position="1157"/>
    </location>
</feature>
<gene>
    <name evidence="2" type="ORF">BESB_011210</name>
</gene>
<feature type="region of interest" description="Disordered" evidence="1">
    <location>
        <begin position="980"/>
        <end position="1048"/>
    </location>
</feature>
<evidence type="ECO:0000313" key="2">
    <source>
        <dbReference type="EMBL" id="PFH38779.1"/>
    </source>
</evidence>
<dbReference type="VEuPathDB" id="ToxoDB:BESB_011210"/>
<feature type="region of interest" description="Disordered" evidence="1">
    <location>
        <begin position="151"/>
        <end position="172"/>
    </location>
</feature>
<evidence type="ECO:0000313" key="3">
    <source>
        <dbReference type="Proteomes" id="UP000224006"/>
    </source>
</evidence>
<feature type="compositionally biased region" description="Low complexity" evidence="1">
    <location>
        <begin position="762"/>
        <end position="776"/>
    </location>
</feature>
<dbReference type="EMBL" id="NWUJ01000001">
    <property type="protein sequence ID" value="PFH38779.1"/>
    <property type="molecule type" value="Genomic_DNA"/>
</dbReference>
<feature type="region of interest" description="Disordered" evidence="1">
    <location>
        <begin position="881"/>
        <end position="900"/>
    </location>
</feature>
<feature type="compositionally biased region" description="Polar residues" evidence="1">
    <location>
        <begin position="281"/>
        <end position="290"/>
    </location>
</feature>
<dbReference type="RefSeq" id="XP_029222788.1">
    <property type="nucleotide sequence ID" value="XM_029359875.1"/>
</dbReference>
<comment type="caution">
    <text evidence="2">The sequence shown here is derived from an EMBL/GenBank/DDBJ whole genome shotgun (WGS) entry which is preliminary data.</text>
</comment>
<reference evidence="2 3" key="1">
    <citation type="submission" date="2017-09" db="EMBL/GenBank/DDBJ databases">
        <title>Genome sequencing of Besnoitia besnoiti strain Bb-Ger1.</title>
        <authorList>
            <person name="Schares G."/>
            <person name="Venepally P."/>
            <person name="Lorenzi H.A."/>
        </authorList>
    </citation>
    <scope>NUCLEOTIDE SEQUENCE [LARGE SCALE GENOMIC DNA]</scope>
    <source>
        <strain evidence="2 3">Bb-Ger1</strain>
    </source>
</reference>
<organism evidence="2 3">
    <name type="scientific">Besnoitia besnoiti</name>
    <name type="common">Apicomplexan protozoan</name>
    <dbReference type="NCBI Taxonomy" id="94643"/>
    <lineage>
        <taxon>Eukaryota</taxon>
        <taxon>Sar</taxon>
        <taxon>Alveolata</taxon>
        <taxon>Apicomplexa</taxon>
        <taxon>Conoidasida</taxon>
        <taxon>Coccidia</taxon>
        <taxon>Eucoccidiorida</taxon>
        <taxon>Eimeriorina</taxon>
        <taxon>Sarcocystidae</taxon>
        <taxon>Besnoitia</taxon>
    </lineage>
</organism>
<dbReference type="Proteomes" id="UP000224006">
    <property type="component" value="Chromosome I"/>
</dbReference>
<feature type="region of interest" description="Disordered" evidence="1">
    <location>
        <begin position="272"/>
        <end position="303"/>
    </location>
</feature>
<name>A0A2A9MLD1_BESBE</name>
<sequence length="1554" mass="161800">MSRETLSYDSTSPKLTTSLCPRSLAPSYKRFVISVKVSGPHSGVTEGSQVDHVGLAQVVLLSMSCLLRTNGWRYVMAKQRCLTEKGGQQQPPALVPGAAPGRLSAAGRNRPSPDCVPCLAVYGESLLDGPCGGGLDEDACHQSSEWCSSAPFHASEQRSDTEGSESQGRPYSDYREDGACVARYSCLRDPASAGAVYGGAAHTLFKPVNLHPKEPCMANRFTFQGNSVCMRRHDSTPVEHMAQSAASTVDGRLLTSVPAALKQAGFPRGSYLWHEEPSGGTPRSLSSLQKQRGPIEGDGRTSRTSSFLYLEAQEGDMLCAVEPASRDGDEGSSSPCSFAVSLLSAGSRASSASRASFPASPAFNFASAGEGLMEVSEGPGGLTALNEPLAAEESLKIEDVNTSQGLACATPASALPPRRSLDSDPTTPQSRSGIPVAEAFPRVRLPSRWETAAEAEGDSRSPLPGSDSACKDGCAGPQEESVSGDTRAPSLCVRRHNEPGRMTGDASEVDSHSPLLVAIGNQQASSALISELQEGAEKSQTPASPGDGCSGGVCSPSSGSAAGSASSPTATDVAVSLAAGRSVPCPAAASPQSSREFLSPLPACQGRANSTASGSGAASSGASVLLASALADVASFVSVGEEPPPPPSPSTSSPDQQASTAERILPKVSAPPETSAGRQAREQAVPGPASGDRGAARPSLETEESKTVESGARGESPPLHAPENSSRDPDGTAPESTRRSTNRGQPPSGGASSSGLDKRAGVDAAAPEAVPPSASGPEDRERSGAALVLATGDAAEITRGADSQVPTTEGMACTEDSEADEDDEARDATECPDSGAPAESLTAAERVLASVGRSMTTAIELGAASLVDFVTQTLSDLAAAPDASSQLHARAAGPASSWRGERLDDASRLASFRGPFAEHAAAASRPRSCSPSVLRLQRVRASDGHPLHSGDSACGGFTQPFTQPFAPVANSSAEFPSSCMLSWQSTDGGGPGVTPRQAEEGCSPSKENPLLRPPSRPAVRRLPPLPPRRGSAEASRGLAQARLRASPEGLNESRFRAKSAMNRRPRTPPCVPAVPPHPVASGTGSRAAAAEVAVSQLCFDARLASAMRAEPHEVESLARQTSPSDGSQTPHLWRPPQSSANFYTRGPPPVSPMRPQDTDYRVAPRRHSFAFPSSAFSLRVSDTGGPRFSGHSLTSHDGGFYPTCSPASLMDREGLLKIDALHHAAAAFSPADHAASAKRAVLFAYPAVPVYPSAPGFPVGPRIAPVEPRAPSPSVQYSVGPRLQLPQPISHRLGGVRCVTPSNAATCRMRSGSAPVSTAPSSVNAYSACGHRSVRNAGETAVVSQTVMGARSTGGQFGGGQGLQPCRLLRHSTDMQHRGVCERPMAQDGGEAPDSQRCQRESTSQMCAQECPISAAPGSQLEAAADAIRTPREVPCAWTSYAPNGQRPREYKKPPSPLRARWLREELCRQAEAGLLRRENFPMEEFQDLVEPFEVVNIGGVNVYKLEAGWQGPDSVPPSQEWVERNHIEGTEFTANLEAITDVANALYASPFPN</sequence>
<keyword evidence="3" id="KW-1185">Reference proteome</keyword>
<dbReference type="KEGG" id="bbes:BESB_011210"/>